<dbReference type="Proteomes" id="UP000466554">
    <property type="component" value="Chromosome"/>
</dbReference>
<evidence type="ECO:0000313" key="1">
    <source>
        <dbReference type="EMBL" id="BBY77434.1"/>
    </source>
</evidence>
<dbReference type="EMBL" id="AP022598">
    <property type="protein sequence ID" value="BBY77434.1"/>
    <property type="molecule type" value="Genomic_DNA"/>
</dbReference>
<organism evidence="1 2">
    <name type="scientific">Mycolicibacterium parafortuitum</name>
    <name type="common">Mycobacterium parafortuitum</name>
    <dbReference type="NCBI Taxonomy" id="39692"/>
    <lineage>
        <taxon>Bacteria</taxon>
        <taxon>Bacillati</taxon>
        <taxon>Actinomycetota</taxon>
        <taxon>Actinomycetes</taxon>
        <taxon>Mycobacteriales</taxon>
        <taxon>Mycobacteriaceae</taxon>
        <taxon>Mycolicibacterium</taxon>
    </lineage>
</organism>
<reference evidence="1 2" key="1">
    <citation type="journal article" date="2019" name="Emerg. Microbes Infect.">
        <title>Comprehensive subspecies identification of 175 nontuberculous mycobacteria species based on 7547 genomic profiles.</title>
        <authorList>
            <person name="Matsumoto Y."/>
            <person name="Kinjo T."/>
            <person name="Motooka D."/>
            <person name="Nabeya D."/>
            <person name="Jung N."/>
            <person name="Uechi K."/>
            <person name="Horii T."/>
            <person name="Iida T."/>
            <person name="Fujita J."/>
            <person name="Nakamura S."/>
        </authorList>
    </citation>
    <scope>NUCLEOTIDE SEQUENCE [LARGE SCALE GENOMIC DNA]</scope>
    <source>
        <strain evidence="1 2">JCM 6367</strain>
    </source>
</reference>
<proteinExistence type="predicted"/>
<protein>
    <submittedName>
        <fullName evidence="1">Uncharacterized protein</fullName>
    </submittedName>
</protein>
<dbReference type="AlphaFoldDB" id="A0A7I7U7Q5"/>
<gene>
    <name evidence="1" type="ORF">MPRF_43330</name>
</gene>
<evidence type="ECO:0000313" key="2">
    <source>
        <dbReference type="Proteomes" id="UP000466554"/>
    </source>
</evidence>
<name>A0A7I7U7Q5_MYCPF</name>
<sequence length="74" mass="8275">MQDSTTVLSLMRAGHTPMEWWMVLPGAGQSGSTARIRLLPTTHWEYVQPSAKTAQTRCRDAFVSRRTIGELVIS</sequence>
<accession>A0A7I7U7Q5</accession>